<keyword evidence="3" id="KW-1185">Reference proteome</keyword>
<dbReference type="Proteomes" id="UP000275408">
    <property type="component" value="Unassembled WGS sequence"/>
</dbReference>
<evidence type="ECO:0000256" key="1">
    <source>
        <dbReference type="SAM" id="Phobius"/>
    </source>
</evidence>
<keyword evidence="1" id="KW-1133">Transmembrane helix</keyword>
<protein>
    <submittedName>
        <fullName evidence="2">Uncharacterized protein</fullName>
    </submittedName>
</protein>
<comment type="caution">
    <text evidence="2">The sequence shown here is derived from an EMBL/GenBank/DDBJ whole genome shotgun (WGS) entry which is preliminary data.</text>
</comment>
<dbReference type="EMBL" id="RCHS01002879">
    <property type="protein sequence ID" value="RMX45141.1"/>
    <property type="molecule type" value="Genomic_DNA"/>
</dbReference>
<accession>A0A3M6TUW8</accession>
<gene>
    <name evidence="2" type="ORF">pdam_00016508</name>
</gene>
<keyword evidence="1" id="KW-0812">Transmembrane</keyword>
<feature type="transmembrane region" description="Helical" evidence="1">
    <location>
        <begin position="140"/>
        <end position="162"/>
    </location>
</feature>
<organism evidence="2 3">
    <name type="scientific">Pocillopora damicornis</name>
    <name type="common">Cauliflower coral</name>
    <name type="synonym">Millepora damicornis</name>
    <dbReference type="NCBI Taxonomy" id="46731"/>
    <lineage>
        <taxon>Eukaryota</taxon>
        <taxon>Metazoa</taxon>
        <taxon>Cnidaria</taxon>
        <taxon>Anthozoa</taxon>
        <taxon>Hexacorallia</taxon>
        <taxon>Scleractinia</taxon>
        <taxon>Astrocoeniina</taxon>
        <taxon>Pocilloporidae</taxon>
        <taxon>Pocillopora</taxon>
    </lineage>
</organism>
<evidence type="ECO:0000313" key="3">
    <source>
        <dbReference type="Proteomes" id="UP000275408"/>
    </source>
</evidence>
<name>A0A3M6TUW8_POCDA</name>
<reference evidence="2 3" key="1">
    <citation type="journal article" date="2018" name="Sci. Rep.">
        <title>Comparative analysis of the Pocillopora damicornis genome highlights role of immune system in coral evolution.</title>
        <authorList>
            <person name="Cunning R."/>
            <person name="Bay R.A."/>
            <person name="Gillette P."/>
            <person name="Baker A.C."/>
            <person name="Traylor-Knowles N."/>
        </authorList>
    </citation>
    <scope>NUCLEOTIDE SEQUENCE [LARGE SCALE GENOMIC DNA]</scope>
    <source>
        <strain evidence="2">RSMAS</strain>
        <tissue evidence="2">Whole animal</tissue>
    </source>
</reference>
<dbReference type="AlphaFoldDB" id="A0A3M6TUW8"/>
<evidence type="ECO:0000313" key="2">
    <source>
        <dbReference type="EMBL" id="RMX45141.1"/>
    </source>
</evidence>
<proteinExistence type="predicted"/>
<keyword evidence="1" id="KW-0472">Membrane</keyword>
<sequence length="231" mass="26354">MLCLVKTTSQRFLSYTLISHINAHAVRGRPTLDDVESFRNGPVHELYSLKANQMCEVHTNSHDITEPNVSSNYENTSKPVTADLTTNYDAETNTSLAEKIKNVREHNFEGGANNSELDKDTDRSNLNSKYNNSDLVLQSMYIIIVLVFCVNVMAINVIVNQAKKRVAVNMRKRLSQKSRKLQSYVRSRLSKKVLNEYMDVIHRGNCAKNKFSNDIKKTLILVCTMWIPVKQ</sequence>